<dbReference type="EMBL" id="MW394391">
    <property type="protein sequence ID" value="QQV92321.1"/>
    <property type="molecule type" value="Genomic_DNA"/>
</dbReference>
<gene>
    <name evidence="1" type="ORF">vBKpMFBKp24_222</name>
</gene>
<keyword evidence="2" id="KW-1185">Reference proteome</keyword>
<protein>
    <submittedName>
        <fullName evidence="1">Uncharacterized protein</fullName>
    </submittedName>
</protein>
<accession>A0A7U0J6W4</accession>
<name>A0A7U0J6W4_9CAUD</name>
<dbReference type="Proteomes" id="UP000596381">
    <property type="component" value="Segment"/>
</dbReference>
<reference evidence="1 2" key="1">
    <citation type="submission" date="2020-12" db="EMBL/GenBank/DDBJ databases">
        <title>Genomic characterization of four novel bacteriophages infecting Klebsiella pneumoniae.</title>
        <authorList>
            <person name="Estrada Bonilla B."/>
            <person name="Costa A.R."/>
            <person name="van Rossum T."/>
            <person name="Hagedoorn S."/>
            <person name="Wallinga H."/>
            <person name="Xiao M."/>
            <person name="Song W."/>
            <person name="Haas P.-J."/>
            <person name="Nobrega F.L."/>
            <person name="Brouns S.J.J."/>
        </authorList>
    </citation>
    <scope>NUCLEOTIDE SEQUENCE [LARGE SCALE GENOMIC DNA]</scope>
</reference>
<proteinExistence type="predicted"/>
<evidence type="ECO:0000313" key="2">
    <source>
        <dbReference type="Proteomes" id="UP000596381"/>
    </source>
</evidence>
<sequence>MPNFTVLNGKVDITDGENYYCLFIRDIKTIRRSIVDRSFKGRLGTIPFVVLEITFYDSRTKPITISRGKLISDNLDRLYQTIKGKM</sequence>
<evidence type="ECO:0000313" key="1">
    <source>
        <dbReference type="EMBL" id="QQV92321.1"/>
    </source>
</evidence>
<organism evidence="1 2">
    <name type="scientific">Klebsiella phage vB_KpM_FBKp24</name>
    <dbReference type="NCBI Taxonomy" id="2801834"/>
    <lineage>
        <taxon>Viruses</taxon>
        <taxon>Duplodnaviria</taxon>
        <taxon>Heunggongvirae</taxon>
        <taxon>Uroviricota</taxon>
        <taxon>Caudoviricetes</taxon>
        <taxon>Chimalliviridae</taxon>
        <taxon>Maaswegvirus</taxon>
        <taxon>Maaswegvirus Kp24</taxon>
    </lineage>
</organism>